<organism evidence="2 3">
    <name type="scientific">Helicobacter felis (strain ATCC 49179 / CCUG 28539 / NCTC 12436 / CS1)</name>
    <dbReference type="NCBI Taxonomy" id="936155"/>
    <lineage>
        <taxon>Bacteria</taxon>
        <taxon>Pseudomonadati</taxon>
        <taxon>Campylobacterota</taxon>
        <taxon>Epsilonproteobacteria</taxon>
        <taxon>Campylobacterales</taxon>
        <taxon>Helicobacteraceae</taxon>
        <taxon>Helicobacter</taxon>
    </lineage>
</organism>
<keyword evidence="3" id="KW-1185">Reference proteome</keyword>
<dbReference type="GeneID" id="36134814"/>
<evidence type="ECO:0000313" key="3">
    <source>
        <dbReference type="Proteomes" id="UP000007934"/>
    </source>
</evidence>
<name>E7AD86_HELFC</name>
<evidence type="ECO:0000256" key="1">
    <source>
        <dbReference type="SAM" id="MobiDB-lite"/>
    </source>
</evidence>
<sequence length="276" mass="31012">MNKVILLDKSQAQEFSAAKSLFPQEMKVFEGYETKEGPLVCGTREIQPSKEGALVAVESDILPGHFYPLDTYQEDYHKDLAHFLGTLFSKMGKTDFCYEMSRNQEEFKALEERIHMEGDAGAIVLEASAQAQLQNTQRTEKKQSSTLKHKSGDLGGKCTPEELQAWLDENEISDRALEKLGVADIVETFKREGGIKAGAFVSRFYEMEKIFQEASDEQADFQARIGMKKGLQNFFAKGFLAKLSRLNLGVEVGGSGACKTQTESYEKYALFYEVKF</sequence>
<protein>
    <submittedName>
        <fullName evidence="2">Uncharacterized protein</fullName>
    </submittedName>
</protein>
<dbReference type="OrthoDB" id="5327227at2"/>
<dbReference type="AlphaFoldDB" id="E7AD86"/>
<feature type="region of interest" description="Disordered" evidence="1">
    <location>
        <begin position="134"/>
        <end position="156"/>
    </location>
</feature>
<dbReference type="HOGENOM" id="CLU_1007500_0_0_7"/>
<gene>
    <name evidence="2" type="ordered locus">Hfelis_02670</name>
</gene>
<proteinExistence type="predicted"/>
<dbReference type="EMBL" id="FQ670179">
    <property type="protein sequence ID" value="CBY82351.1"/>
    <property type="molecule type" value="Genomic_DNA"/>
</dbReference>
<dbReference type="STRING" id="936155.HFELIS_02670"/>
<dbReference type="KEGG" id="hfe:HFELIS_02670"/>
<accession>E7AD86</accession>
<reference evidence="2 3" key="1">
    <citation type="journal article" date="2011" name="Genome Biol. Evol.">
        <title>Comparative whole genome sequence analysis of the carcinogenic bacterial model pathogen Helicobacter felis.</title>
        <authorList>
            <person name="Arnold I.C."/>
            <person name="Zigova Z."/>
            <person name="Holden M."/>
            <person name="Lawley T.D."/>
            <person name="Rad R."/>
            <person name="Dougan G."/>
            <person name="Falkow S."/>
            <person name="Bentley S.D."/>
            <person name="Muller A."/>
        </authorList>
    </citation>
    <scope>NUCLEOTIDE SEQUENCE [LARGE SCALE GENOMIC DNA]</scope>
    <source>
        <strain evidence="3">ATCC 49179 / CCUG 28539 / NCTC 12436 / CS1</strain>
    </source>
</reference>
<evidence type="ECO:0000313" key="2">
    <source>
        <dbReference type="EMBL" id="CBY82351.1"/>
    </source>
</evidence>
<dbReference type="RefSeq" id="WP_013468723.1">
    <property type="nucleotide sequence ID" value="NC_014810.2"/>
</dbReference>
<dbReference type="Proteomes" id="UP000007934">
    <property type="component" value="Chromosome"/>
</dbReference>